<dbReference type="STRING" id="576137.A0A1L7XX41"/>
<feature type="region of interest" description="Disordered" evidence="2">
    <location>
        <begin position="395"/>
        <end position="468"/>
    </location>
</feature>
<feature type="region of interest" description="Disordered" evidence="2">
    <location>
        <begin position="203"/>
        <end position="233"/>
    </location>
</feature>
<feature type="compositionally biased region" description="Basic and acidic residues" evidence="2">
    <location>
        <begin position="142"/>
        <end position="158"/>
    </location>
</feature>
<accession>A0A1L7XX41</accession>
<reference evidence="3 4" key="1">
    <citation type="submission" date="2016-03" db="EMBL/GenBank/DDBJ databases">
        <authorList>
            <person name="Ploux O."/>
        </authorList>
    </citation>
    <scope>NUCLEOTIDE SEQUENCE [LARGE SCALE GENOMIC DNA]</scope>
    <source>
        <strain evidence="3 4">UAMH 11012</strain>
    </source>
</reference>
<proteinExistence type="predicted"/>
<evidence type="ECO:0000256" key="1">
    <source>
        <dbReference type="SAM" id="Coils"/>
    </source>
</evidence>
<keyword evidence="1" id="KW-0175">Coiled coil</keyword>
<organism evidence="3 4">
    <name type="scientific">Phialocephala subalpina</name>
    <dbReference type="NCBI Taxonomy" id="576137"/>
    <lineage>
        <taxon>Eukaryota</taxon>
        <taxon>Fungi</taxon>
        <taxon>Dikarya</taxon>
        <taxon>Ascomycota</taxon>
        <taxon>Pezizomycotina</taxon>
        <taxon>Leotiomycetes</taxon>
        <taxon>Helotiales</taxon>
        <taxon>Mollisiaceae</taxon>
        <taxon>Phialocephala</taxon>
        <taxon>Phialocephala fortinii species complex</taxon>
    </lineage>
</organism>
<feature type="compositionally biased region" description="Basic and acidic residues" evidence="2">
    <location>
        <begin position="74"/>
        <end position="89"/>
    </location>
</feature>
<dbReference type="EMBL" id="FJOG01000075">
    <property type="protein sequence ID" value="CZR69614.1"/>
    <property type="molecule type" value="Genomic_DNA"/>
</dbReference>
<sequence length="616" mass="67549">MPYPQQHHSSSTFTPDSLLDNYPPDHLLLLNPKLSTNPNPRRTLSSIDTPGASRNSCLQKVWAEDYYNIDYSSEGEREYTDQGVRERAGGQHSSEAQPFPGSIDFDQENGYDPSPARPARTHQRSLTALLPFRSPTRTSSKSPERKSPQESPRHDLHEFIPTLAGDKEGVIKVVDKSKGIASWFTGSSALVPLGISVAEDTDMALTGDNPERPKKRPTLSTNESSSSANTTSVKKASAGWGNFFSSPKTPSKPATTIQLPADLNDDEFLTVDIKSALFPAGSPSPQDSFSPAAFKNLQQQAEGLLQKLQTAYKLRTQSVHDLRSEKETLAEELEEAETKNNLLKANLTHVADQIAERDATIAELMTELTKEKQARALEKEARELSIREVKSPIQAIRRDPTKRASTSDLSIDTTNEDLGISSARHRKRQSGLTDNTDYTEGDSDGESALDRDSTFSRARSPVNSMAGTVDSTPEIMQAAFGKMVPNPTHTSGFAKRPPMVQQKSMFQKALGRITNGSEGSDETVIARSPQKDQDRYDGVGMGETGCSNCRGKDSSVAWDTVGMMRAENKGLKDRLYEMDRAVDEASDMCSGLFGYDPLQERSGDGSYPAAKCWDRG</sequence>
<evidence type="ECO:0000313" key="3">
    <source>
        <dbReference type="EMBL" id="CZR69614.1"/>
    </source>
</evidence>
<gene>
    <name evidence="3" type="ORF">PAC_19514</name>
</gene>
<name>A0A1L7XX41_9HELO</name>
<feature type="compositionally biased region" description="Low complexity" evidence="2">
    <location>
        <begin position="220"/>
        <end position="233"/>
    </location>
</feature>
<dbReference type="Proteomes" id="UP000184330">
    <property type="component" value="Unassembled WGS sequence"/>
</dbReference>
<dbReference type="OrthoDB" id="5377009at2759"/>
<keyword evidence="4" id="KW-1185">Reference proteome</keyword>
<evidence type="ECO:0000313" key="4">
    <source>
        <dbReference type="Proteomes" id="UP000184330"/>
    </source>
</evidence>
<feature type="region of interest" description="Disordered" evidence="2">
    <location>
        <begin position="1"/>
        <end position="53"/>
    </location>
</feature>
<feature type="compositionally biased region" description="Polar residues" evidence="2">
    <location>
        <begin position="33"/>
        <end position="53"/>
    </location>
</feature>
<evidence type="ECO:0000256" key="2">
    <source>
        <dbReference type="SAM" id="MobiDB-lite"/>
    </source>
</evidence>
<feature type="compositionally biased region" description="Polar residues" evidence="2">
    <location>
        <begin position="1"/>
        <end position="15"/>
    </location>
</feature>
<dbReference type="AlphaFoldDB" id="A0A1L7XX41"/>
<feature type="region of interest" description="Disordered" evidence="2">
    <location>
        <begin position="74"/>
        <end position="159"/>
    </location>
</feature>
<protein>
    <submittedName>
        <fullName evidence="3">Uncharacterized protein</fullName>
    </submittedName>
</protein>
<feature type="coiled-coil region" evidence="1">
    <location>
        <begin position="294"/>
        <end position="353"/>
    </location>
</feature>
<feature type="compositionally biased region" description="Polar residues" evidence="2">
    <location>
        <begin position="455"/>
        <end position="468"/>
    </location>
</feature>
<feature type="compositionally biased region" description="Acidic residues" evidence="2">
    <location>
        <begin position="437"/>
        <end position="447"/>
    </location>
</feature>
<feature type="compositionally biased region" description="Polar residues" evidence="2">
    <location>
        <begin position="403"/>
        <end position="413"/>
    </location>
</feature>